<keyword evidence="4 11" id="KW-0436">Ligase</keyword>
<keyword evidence="8" id="KW-0460">Magnesium</keyword>
<organism evidence="11 12">
    <name type="scientific">Sporosarcina pasteurii</name>
    <name type="common">Bacillus pasteurii</name>
    <dbReference type="NCBI Taxonomy" id="1474"/>
    <lineage>
        <taxon>Bacteria</taxon>
        <taxon>Bacillati</taxon>
        <taxon>Bacillota</taxon>
        <taxon>Bacilli</taxon>
        <taxon>Bacillales</taxon>
        <taxon>Caryophanaceae</taxon>
        <taxon>Sporosarcina</taxon>
    </lineage>
</organism>
<evidence type="ECO:0000313" key="11">
    <source>
        <dbReference type="EMBL" id="SUJ07880.1"/>
    </source>
</evidence>
<dbReference type="GO" id="GO:0004326">
    <property type="term" value="F:tetrahydrofolylpolyglutamate synthase activity"/>
    <property type="evidence" value="ECO:0007669"/>
    <property type="project" value="UniProtKB-EC"/>
</dbReference>
<dbReference type="Gene3D" id="3.90.190.20">
    <property type="entry name" value="Mur ligase, C-terminal domain"/>
    <property type="match status" value="1"/>
</dbReference>
<protein>
    <recommendedName>
        <fullName evidence="3">tetrahydrofolate synthase</fullName>
        <ecNumber evidence="3">6.3.2.17</ecNumber>
    </recommendedName>
</protein>
<dbReference type="GO" id="GO:0005524">
    <property type="term" value="F:ATP binding"/>
    <property type="evidence" value="ECO:0007669"/>
    <property type="project" value="UniProtKB-KW"/>
</dbReference>
<gene>
    <name evidence="11" type="primary">fgs</name>
    <name evidence="11" type="ORF">NCTC4822_01832</name>
</gene>
<comment type="cofactor">
    <cofactor evidence="1">
        <name>Mg(2+)</name>
        <dbReference type="ChEBI" id="CHEBI:18420"/>
    </cofactor>
</comment>
<dbReference type="GO" id="GO:0008841">
    <property type="term" value="F:dihydrofolate synthase activity"/>
    <property type="evidence" value="ECO:0007669"/>
    <property type="project" value="TreeGrafter"/>
</dbReference>
<dbReference type="RefSeq" id="WP_166739484.1">
    <property type="nucleotide sequence ID" value="NZ_CP038012.1"/>
</dbReference>
<dbReference type="Proteomes" id="UP000254519">
    <property type="component" value="Unassembled WGS sequence"/>
</dbReference>
<comment type="catalytic activity">
    <reaction evidence="9">
        <text>(6S)-5,6,7,8-tetrahydrofolyl-(gamma-L-Glu)(n) + L-glutamate + ATP = (6S)-5,6,7,8-tetrahydrofolyl-(gamma-L-Glu)(n+1) + ADP + phosphate + H(+)</text>
        <dbReference type="Rhea" id="RHEA:10580"/>
        <dbReference type="Rhea" id="RHEA-COMP:14738"/>
        <dbReference type="Rhea" id="RHEA-COMP:14740"/>
        <dbReference type="ChEBI" id="CHEBI:15378"/>
        <dbReference type="ChEBI" id="CHEBI:29985"/>
        <dbReference type="ChEBI" id="CHEBI:30616"/>
        <dbReference type="ChEBI" id="CHEBI:43474"/>
        <dbReference type="ChEBI" id="CHEBI:141005"/>
        <dbReference type="ChEBI" id="CHEBI:456216"/>
        <dbReference type="EC" id="6.3.2.17"/>
    </reaction>
</comment>
<keyword evidence="7" id="KW-0067">ATP-binding</keyword>
<keyword evidence="6" id="KW-0547">Nucleotide-binding</keyword>
<evidence type="ECO:0000256" key="7">
    <source>
        <dbReference type="ARBA" id="ARBA00022840"/>
    </source>
</evidence>
<evidence type="ECO:0000256" key="1">
    <source>
        <dbReference type="ARBA" id="ARBA00001946"/>
    </source>
</evidence>
<dbReference type="InterPro" id="IPR013221">
    <property type="entry name" value="Mur_ligase_cen"/>
</dbReference>
<dbReference type="InterPro" id="IPR018109">
    <property type="entry name" value="Folylpolyglutamate_synth_CS"/>
</dbReference>
<dbReference type="Pfam" id="PF08245">
    <property type="entry name" value="Mur_ligase_M"/>
    <property type="match status" value="1"/>
</dbReference>
<dbReference type="FunFam" id="3.40.1190.10:FF:000011">
    <property type="entry name" value="Folylpolyglutamate synthase/dihydrofolate synthase"/>
    <property type="match status" value="1"/>
</dbReference>
<name>A0A380BXI1_SPOPA</name>
<evidence type="ECO:0000256" key="8">
    <source>
        <dbReference type="ARBA" id="ARBA00022842"/>
    </source>
</evidence>
<dbReference type="SUPFAM" id="SSF53244">
    <property type="entry name" value="MurD-like peptide ligases, peptide-binding domain"/>
    <property type="match status" value="1"/>
</dbReference>
<evidence type="ECO:0000256" key="9">
    <source>
        <dbReference type="ARBA" id="ARBA00047493"/>
    </source>
</evidence>
<reference evidence="11 12" key="1">
    <citation type="submission" date="2018-06" db="EMBL/GenBank/DDBJ databases">
        <authorList>
            <consortium name="Pathogen Informatics"/>
            <person name="Doyle S."/>
        </authorList>
    </citation>
    <scope>NUCLEOTIDE SEQUENCE [LARGE SCALE GENOMIC DNA]</scope>
    <source>
        <strain evidence="12">ATCC 11859 / DSM 33 / NCIB 8841 / NCTC 4822</strain>
    </source>
</reference>
<evidence type="ECO:0000259" key="10">
    <source>
        <dbReference type="Pfam" id="PF08245"/>
    </source>
</evidence>
<dbReference type="GO" id="GO:0005737">
    <property type="term" value="C:cytoplasm"/>
    <property type="evidence" value="ECO:0007669"/>
    <property type="project" value="TreeGrafter"/>
</dbReference>
<evidence type="ECO:0000256" key="3">
    <source>
        <dbReference type="ARBA" id="ARBA00013025"/>
    </source>
</evidence>
<dbReference type="PIRSF" id="PIRSF001563">
    <property type="entry name" value="Folylpolyglu_synth"/>
    <property type="match status" value="1"/>
</dbReference>
<dbReference type="GO" id="GO:0046872">
    <property type="term" value="F:metal ion binding"/>
    <property type="evidence" value="ECO:0007669"/>
    <property type="project" value="UniProtKB-KW"/>
</dbReference>
<dbReference type="InterPro" id="IPR036565">
    <property type="entry name" value="Mur-like_cat_sf"/>
</dbReference>
<dbReference type="AlphaFoldDB" id="A0A380BXI1"/>
<evidence type="ECO:0000256" key="2">
    <source>
        <dbReference type="ARBA" id="ARBA00008276"/>
    </source>
</evidence>
<evidence type="ECO:0000313" key="12">
    <source>
        <dbReference type="Proteomes" id="UP000254519"/>
    </source>
</evidence>
<dbReference type="PANTHER" id="PTHR11136">
    <property type="entry name" value="FOLYLPOLYGLUTAMATE SYNTHASE-RELATED"/>
    <property type="match status" value="1"/>
</dbReference>
<evidence type="ECO:0000256" key="6">
    <source>
        <dbReference type="ARBA" id="ARBA00022741"/>
    </source>
</evidence>
<evidence type="ECO:0000256" key="5">
    <source>
        <dbReference type="ARBA" id="ARBA00022723"/>
    </source>
</evidence>
<keyword evidence="5" id="KW-0479">Metal-binding</keyword>
<comment type="similarity">
    <text evidence="2">Belongs to the folylpolyglutamate synthase family.</text>
</comment>
<sequence length="406" mass="44097">MIPKLEEYKERWQIESDQSIKPGLTAIEEALTLIGNPEKSLKVIHVTGTNGKGSTIRFMEAILEEHGYSTGVFSSPALIDIHDQIRLNGSPISPEVLETSFQTMKEAGLSGKLTDFELLTVAAFVTFQKKAPDYVLVETGMGGLLDSTNIVQPTVSVITSVALDHGSFLGESIQEVAKHKAGIIKKDVPVVVGTLPEEALKIVCKTAEQKNAQLKIYGEHFSVVEKRVEIFEGAKSFSIPKRKMKGAHQKLNMAVAIETLSIAGVKLHEQKLQVAVATAQLHYRFQEVFPGVIFDGAHNPAAAAALAQTIQSEFPGEKVDFFIGMLQGKDIEGTLNELIPVAESFTFLTFDHSDAATGQRLLAKCHHPRKSVTTINVGSIMLGGASENKKIVTGSLYLLSGLKYMV</sequence>
<keyword evidence="12" id="KW-1185">Reference proteome</keyword>
<evidence type="ECO:0000256" key="4">
    <source>
        <dbReference type="ARBA" id="ARBA00022598"/>
    </source>
</evidence>
<dbReference type="SUPFAM" id="SSF53623">
    <property type="entry name" value="MurD-like peptide ligases, catalytic domain"/>
    <property type="match status" value="1"/>
</dbReference>
<proteinExistence type="inferred from homology"/>
<dbReference type="NCBIfam" id="TIGR01499">
    <property type="entry name" value="folC"/>
    <property type="match status" value="1"/>
</dbReference>
<feature type="domain" description="Mur ligase central" evidence="10">
    <location>
        <begin position="46"/>
        <end position="256"/>
    </location>
</feature>
<dbReference type="PANTHER" id="PTHR11136:SF0">
    <property type="entry name" value="DIHYDROFOLATE SYNTHETASE-RELATED"/>
    <property type="match status" value="1"/>
</dbReference>
<dbReference type="InterPro" id="IPR001645">
    <property type="entry name" value="Folylpolyglutamate_synth"/>
</dbReference>
<accession>A0A380BXI1</accession>
<dbReference type="PROSITE" id="PS01012">
    <property type="entry name" value="FOLYLPOLYGLU_SYNT_2"/>
    <property type="match status" value="1"/>
</dbReference>
<dbReference type="EMBL" id="UGYZ01000002">
    <property type="protein sequence ID" value="SUJ07880.1"/>
    <property type="molecule type" value="Genomic_DNA"/>
</dbReference>
<dbReference type="InterPro" id="IPR036615">
    <property type="entry name" value="Mur_ligase_C_dom_sf"/>
</dbReference>
<dbReference type="EC" id="6.3.2.17" evidence="3"/>
<dbReference type="Gene3D" id="3.40.1190.10">
    <property type="entry name" value="Mur-like, catalytic domain"/>
    <property type="match status" value="1"/>
</dbReference>